<feature type="compositionally biased region" description="Basic and acidic residues" evidence="1">
    <location>
        <begin position="186"/>
        <end position="201"/>
    </location>
</feature>
<evidence type="ECO:0000313" key="3">
    <source>
        <dbReference type="Proteomes" id="UP000041254"/>
    </source>
</evidence>
<evidence type="ECO:0000256" key="1">
    <source>
        <dbReference type="SAM" id="MobiDB-lite"/>
    </source>
</evidence>
<reference evidence="2 3" key="1">
    <citation type="submission" date="2014-11" db="EMBL/GenBank/DDBJ databases">
        <authorList>
            <person name="Zhu J."/>
            <person name="Qi W."/>
            <person name="Song R."/>
        </authorList>
    </citation>
    <scope>NUCLEOTIDE SEQUENCE [LARGE SCALE GENOMIC DNA]</scope>
</reference>
<accession>A0A0G4GVE8</accession>
<dbReference type="VEuPathDB" id="CryptoDB:Vbra_6379"/>
<dbReference type="AlphaFoldDB" id="A0A0G4GVE8"/>
<dbReference type="InParanoid" id="A0A0G4GVE8"/>
<name>A0A0G4GVE8_VITBC</name>
<organism evidence="2 3">
    <name type="scientific">Vitrella brassicaformis (strain CCMP3155)</name>
    <dbReference type="NCBI Taxonomy" id="1169540"/>
    <lineage>
        <taxon>Eukaryota</taxon>
        <taxon>Sar</taxon>
        <taxon>Alveolata</taxon>
        <taxon>Colpodellida</taxon>
        <taxon>Vitrellaceae</taxon>
        <taxon>Vitrella</taxon>
    </lineage>
</organism>
<evidence type="ECO:0000313" key="2">
    <source>
        <dbReference type="EMBL" id="CEM34873.1"/>
    </source>
</evidence>
<keyword evidence="3" id="KW-1185">Reference proteome</keyword>
<dbReference type="EMBL" id="CDMY01000836">
    <property type="protein sequence ID" value="CEM34873.1"/>
    <property type="molecule type" value="Genomic_DNA"/>
</dbReference>
<sequence>MTQMPYFPLRPRDLLDVHRGPPSKGNGISFTLHLPDDLVAQLSRLPAGKLSAPPPASSHENAWPPLDVEFELEANRWQLDSRDKLVVDAREEFSRSLDVLERCEAQCRRHKQNRDEWSAVLRKGGNTDAKCGLFVAAIWSLYPLLDALEKMAQSSDASKPPNGRVSQGNERLEAILQALESAQGRDTTRDTQRKHDVDQSHRAWTAPHTPTPTRQVKHTNSPPNRIRVTISTGHHTPSEPASPQRHEAGQRLSPPRNRIRLCGKNKGPPARA</sequence>
<feature type="region of interest" description="Disordered" evidence="1">
    <location>
        <begin position="180"/>
        <end position="272"/>
    </location>
</feature>
<proteinExistence type="predicted"/>
<dbReference type="Proteomes" id="UP000041254">
    <property type="component" value="Unassembled WGS sequence"/>
</dbReference>
<feature type="compositionally biased region" description="Polar residues" evidence="1">
    <location>
        <begin position="211"/>
        <end position="241"/>
    </location>
</feature>
<protein>
    <submittedName>
        <fullName evidence="2">Uncharacterized protein</fullName>
    </submittedName>
</protein>
<gene>
    <name evidence="2" type="ORF">Vbra_6379</name>
</gene>